<dbReference type="AlphaFoldDB" id="A0A834H7S1"/>
<dbReference type="InterPro" id="IPR001270">
    <property type="entry name" value="ClpA/B"/>
</dbReference>
<reference evidence="5" key="1">
    <citation type="submission" date="2019-11" db="EMBL/GenBank/DDBJ databases">
        <authorList>
            <person name="Liu Y."/>
            <person name="Hou J."/>
            <person name="Li T.-Q."/>
            <person name="Guan C.-H."/>
            <person name="Wu X."/>
            <person name="Wu H.-Z."/>
            <person name="Ling F."/>
            <person name="Zhang R."/>
            <person name="Shi X.-G."/>
            <person name="Ren J.-P."/>
            <person name="Chen E.-F."/>
            <person name="Sun J.-M."/>
        </authorList>
    </citation>
    <scope>NUCLEOTIDE SEQUENCE</scope>
    <source>
        <strain evidence="5">Adult_tree_wgs_1</strain>
        <tissue evidence="5">Leaves</tissue>
    </source>
</reference>
<dbReference type="Pfam" id="PF07724">
    <property type="entry name" value="AAA_2"/>
    <property type="match status" value="2"/>
</dbReference>
<keyword evidence="2" id="KW-0067">ATP-binding</keyword>
<sequence length="670" mass="74782">MLDLISRALLRQKSGPGPSGSFLFLNGSGRGRTEHAKALAKQLFDYDKLLTEVDMSDYRDSDSISRLFGAFPSGKDCVVGGLLTEVVKKRIFGVILLDNVDRSHPAVTDILIKILSHGRVLDGLGNIVYFTNTLIVMTSNVVDYMFDQWGCRCWSQDAPMTDKFYRDSPYPEHRCAYLSLLTEAKKYFKPELFEKLDEVIVFEALSYEQNRAVGRLQLRDIASSISGRRLLLYPSEAALREIVVRELAWPYNNVLSAVRHLIDCYGLPLICVGLIVLAKHRQVDPNLEDGGKAMKVWLEENVVPVLFDILVNNEIDDMLVVYIDALTGTKELSYRSEKRDFTCVADTLQKLLHAVDDLISNAETSNCSNEETEPLEKERPSKRPMNQVQGLCMLLANRVVGQNQAIDVVAEALLKSILPDDLSHRPTMSLLFLGLTSVVQADLGRSLAENFVCDDGTDVFIDVDLSKYIDSLFLLLYGPLELSTSHGQHGFPLLELVQMRPHNIFVFSQVEQAHISVFSALLSVLDQGTMCDLEGHTVDFRHTVVIFALDMGNSKILAQLVGHDPYDSSIEVMQQVNNLRKKALGLISLNQIDEIVCFNPFARELLRKVASLSMRAGRHLTDGPPLALSTSILHLFSTASDPVFRRVPCALEYTVSFLVKGLINCASNAH</sequence>
<name>A0A834H7S1_RHOSS</name>
<comment type="caution">
    <text evidence="5">The sequence shown here is derived from an EMBL/GenBank/DDBJ whole genome shotgun (WGS) entry which is preliminary data.</text>
</comment>
<evidence type="ECO:0000256" key="3">
    <source>
        <dbReference type="SAM" id="MobiDB-lite"/>
    </source>
</evidence>
<protein>
    <recommendedName>
        <fullName evidence="4">ATPase AAA-type core domain-containing protein</fullName>
    </recommendedName>
</protein>
<gene>
    <name evidence="5" type="ORF">RHSIM_Rhsim03G0079500</name>
</gene>
<dbReference type="GO" id="GO:0016887">
    <property type="term" value="F:ATP hydrolysis activity"/>
    <property type="evidence" value="ECO:0007669"/>
    <property type="project" value="InterPro"/>
</dbReference>
<keyword evidence="6" id="KW-1185">Reference proteome</keyword>
<organism evidence="5 6">
    <name type="scientific">Rhododendron simsii</name>
    <name type="common">Sims's rhododendron</name>
    <dbReference type="NCBI Taxonomy" id="118357"/>
    <lineage>
        <taxon>Eukaryota</taxon>
        <taxon>Viridiplantae</taxon>
        <taxon>Streptophyta</taxon>
        <taxon>Embryophyta</taxon>
        <taxon>Tracheophyta</taxon>
        <taxon>Spermatophyta</taxon>
        <taxon>Magnoliopsida</taxon>
        <taxon>eudicotyledons</taxon>
        <taxon>Gunneridae</taxon>
        <taxon>Pentapetalae</taxon>
        <taxon>asterids</taxon>
        <taxon>Ericales</taxon>
        <taxon>Ericaceae</taxon>
        <taxon>Ericoideae</taxon>
        <taxon>Rhodoreae</taxon>
        <taxon>Rhododendron</taxon>
    </lineage>
</organism>
<feature type="domain" description="ATPase AAA-type core" evidence="4">
    <location>
        <begin position="18"/>
        <end position="198"/>
    </location>
</feature>
<feature type="domain" description="ATPase AAA-type core" evidence="4">
    <location>
        <begin position="425"/>
        <end position="575"/>
    </location>
</feature>
<dbReference type="Proteomes" id="UP000626092">
    <property type="component" value="Unassembled WGS sequence"/>
</dbReference>
<dbReference type="InterPro" id="IPR027417">
    <property type="entry name" value="P-loop_NTPase"/>
</dbReference>
<dbReference type="InterPro" id="IPR050130">
    <property type="entry name" value="ClpA_ClpB"/>
</dbReference>
<dbReference type="Gene3D" id="3.40.50.300">
    <property type="entry name" value="P-loop containing nucleotide triphosphate hydrolases"/>
    <property type="match status" value="2"/>
</dbReference>
<evidence type="ECO:0000313" key="5">
    <source>
        <dbReference type="EMBL" id="KAF7147963.1"/>
    </source>
</evidence>
<evidence type="ECO:0000256" key="2">
    <source>
        <dbReference type="ARBA" id="ARBA00022840"/>
    </source>
</evidence>
<dbReference type="SUPFAM" id="SSF52540">
    <property type="entry name" value="P-loop containing nucleoside triphosphate hydrolases"/>
    <property type="match status" value="2"/>
</dbReference>
<dbReference type="GO" id="GO:0034605">
    <property type="term" value="P:cellular response to heat"/>
    <property type="evidence" value="ECO:0007669"/>
    <property type="project" value="TreeGrafter"/>
</dbReference>
<keyword evidence="1" id="KW-0547">Nucleotide-binding</keyword>
<dbReference type="PANTHER" id="PTHR11638:SF18">
    <property type="entry name" value="HEAT SHOCK PROTEIN 104"/>
    <property type="match status" value="1"/>
</dbReference>
<dbReference type="PANTHER" id="PTHR11638">
    <property type="entry name" value="ATP-DEPENDENT CLP PROTEASE"/>
    <property type="match status" value="1"/>
</dbReference>
<dbReference type="EMBL" id="WJXA01000003">
    <property type="protein sequence ID" value="KAF7147963.1"/>
    <property type="molecule type" value="Genomic_DNA"/>
</dbReference>
<dbReference type="OrthoDB" id="1146443at2759"/>
<evidence type="ECO:0000256" key="1">
    <source>
        <dbReference type="ARBA" id="ARBA00022741"/>
    </source>
</evidence>
<accession>A0A834H7S1</accession>
<dbReference type="GO" id="GO:0005524">
    <property type="term" value="F:ATP binding"/>
    <property type="evidence" value="ECO:0007669"/>
    <property type="project" value="UniProtKB-KW"/>
</dbReference>
<feature type="region of interest" description="Disordered" evidence="3">
    <location>
        <begin position="364"/>
        <end position="384"/>
    </location>
</feature>
<dbReference type="InterPro" id="IPR003959">
    <property type="entry name" value="ATPase_AAA_core"/>
</dbReference>
<proteinExistence type="predicted"/>
<evidence type="ECO:0000313" key="6">
    <source>
        <dbReference type="Proteomes" id="UP000626092"/>
    </source>
</evidence>
<dbReference type="GO" id="GO:0005737">
    <property type="term" value="C:cytoplasm"/>
    <property type="evidence" value="ECO:0007669"/>
    <property type="project" value="TreeGrafter"/>
</dbReference>
<evidence type="ECO:0000259" key="4">
    <source>
        <dbReference type="Pfam" id="PF07724"/>
    </source>
</evidence>
<dbReference type="PRINTS" id="PR00300">
    <property type="entry name" value="CLPPROTEASEA"/>
</dbReference>